<accession>T1EJ60</accession>
<dbReference type="PANTHER" id="PTHR46149:SF3">
    <property type="entry name" value="MIP08469P"/>
    <property type="match status" value="1"/>
</dbReference>
<dbReference type="InterPro" id="IPR001806">
    <property type="entry name" value="Small_GTPase"/>
</dbReference>
<dbReference type="EnsemblMetazoa" id="HelroT142525">
    <property type="protein sequence ID" value="HelroP142525"/>
    <property type="gene ID" value="HelroG142525"/>
</dbReference>
<dbReference type="SMART" id="SM00175">
    <property type="entry name" value="RAB"/>
    <property type="match status" value="1"/>
</dbReference>
<evidence type="ECO:0000256" key="7">
    <source>
        <dbReference type="ARBA" id="ARBA00038061"/>
    </source>
</evidence>
<proteinExistence type="inferred from homology"/>
<dbReference type="RefSeq" id="XP_009021294.1">
    <property type="nucleotide sequence ID" value="XM_009023046.1"/>
</dbReference>
<evidence type="ECO:0000256" key="5">
    <source>
        <dbReference type="ARBA" id="ARBA00023136"/>
    </source>
</evidence>
<reference evidence="9 11" key="2">
    <citation type="journal article" date="2013" name="Nature">
        <title>Insights into bilaterian evolution from three spiralian genomes.</title>
        <authorList>
            <person name="Simakov O."/>
            <person name="Marletaz F."/>
            <person name="Cho S.J."/>
            <person name="Edsinger-Gonzales E."/>
            <person name="Havlak P."/>
            <person name="Hellsten U."/>
            <person name="Kuo D.H."/>
            <person name="Larsson T."/>
            <person name="Lv J."/>
            <person name="Arendt D."/>
            <person name="Savage R."/>
            <person name="Osoegawa K."/>
            <person name="de Jong P."/>
            <person name="Grimwood J."/>
            <person name="Chapman J.A."/>
            <person name="Shapiro H."/>
            <person name="Aerts A."/>
            <person name="Otillar R.P."/>
            <person name="Terry A.Y."/>
            <person name="Boore J.L."/>
            <person name="Grigoriev I.V."/>
            <person name="Lindberg D.R."/>
            <person name="Seaver E.C."/>
            <person name="Weisblat D.A."/>
            <person name="Putnam N.H."/>
            <person name="Rokhsar D.S."/>
        </authorList>
    </citation>
    <scope>NUCLEOTIDE SEQUENCE</scope>
</reference>
<sequence length="149" mass="17014">LDIPPSNCYRLVLLGSSRVGKTSIVSRFLSNWFDDRYTPTIEDFHRKIYRIRGETYRLDILDTSGNDPFPAMKRLSLLTGDLFIIVYSIDSRESFEEAIRLKDQVTKTKRSTNPNVLGSTPRKSKPNQSSPISMVIVGNKCDREGERVV</sequence>
<dbReference type="eggNOG" id="KOG0395">
    <property type="taxonomic scope" value="Eukaryota"/>
</dbReference>
<dbReference type="InterPro" id="IPR052236">
    <property type="entry name" value="Small_GTPase_RasD"/>
</dbReference>
<dbReference type="InParanoid" id="T1EJ60"/>
<evidence type="ECO:0000256" key="8">
    <source>
        <dbReference type="SAM" id="MobiDB-lite"/>
    </source>
</evidence>
<dbReference type="NCBIfam" id="TIGR00231">
    <property type="entry name" value="small_GTP"/>
    <property type="match status" value="1"/>
</dbReference>
<evidence type="ECO:0000256" key="6">
    <source>
        <dbReference type="ARBA" id="ARBA00023288"/>
    </source>
</evidence>
<evidence type="ECO:0000256" key="4">
    <source>
        <dbReference type="ARBA" id="ARBA00023134"/>
    </source>
</evidence>
<dbReference type="OMA" id="INDXQIN"/>
<evidence type="ECO:0000313" key="11">
    <source>
        <dbReference type="Proteomes" id="UP000015101"/>
    </source>
</evidence>
<keyword evidence="11" id="KW-1185">Reference proteome</keyword>
<gene>
    <name evidence="10" type="primary">20196610</name>
    <name evidence="9" type="ORF">HELRODRAFT_142525</name>
</gene>
<dbReference type="HOGENOM" id="CLU_041217_9_9_1"/>
<dbReference type="Gene3D" id="3.40.50.300">
    <property type="entry name" value="P-loop containing nucleotide triphosphate hydrolases"/>
    <property type="match status" value="1"/>
</dbReference>
<dbReference type="KEGG" id="hro:HELRODRAFT_142525"/>
<dbReference type="PRINTS" id="PR00449">
    <property type="entry name" value="RASTRNSFRMNG"/>
</dbReference>
<evidence type="ECO:0000313" key="9">
    <source>
        <dbReference type="EMBL" id="ESO00657.1"/>
    </source>
</evidence>
<keyword evidence="4" id="KW-0342">GTP-binding</keyword>
<dbReference type="Pfam" id="PF00071">
    <property type="entry name" value="Ras"/>
    <property type="match status" value="1"/>
</dbReference>
<organism evidence="10 11">
    <name type="scientific">Helobdella robusta</name>
    <name type="common">Californian leech</name>
    <dbReference type="NCBI Taxonomy" id="6412"/>
    <lineage>
        <taxon>Eukaryota</taxon>
        <taxon>Metazoa</taxon>
        <taxon>Spiralia</taxon>
        <taxon>Lophotrochozoa</taxon>
        <taxon>Annelida</taxon>
        <taxon>Clitellata</taxon>
        <taxon>Hirudinea</taxon>
        <taxon>Rhynchobdellida</taxon>
        <taxon>Glossiphoniidae</taxon>
        <taxon>Helobdella</taxon>
    </lineage>
</organism>
<dbReference type="SMART" id="SM00173">
    <property type="entry name" value="RAS"/>
    <property type="match status" value="1"/>
</dbReference>
<reference evidence="10" key="3">
    <citation type="submission" date="2015-06" db="UniProtKB">
        <authorList>
            <consortium name="EnsemblMetazoa"/>
        </authorList>
    </citation>
    <scope>IDENTIFICATION</scope>
</reference>
<protein>
    <recommendedName>
        <fullName evidence="12">Small monomeric GTPase</fullName>
    </recommendedName>
</protein>
<dbReference type="PROSITE" id="PS51419">
    <property type="entry name" value="RAB"/>
    <property type="match status" value="1"/>
</dbReference>
<dbReference type="EMBL" id="AMQM01005377">
    <property type="status" value="NOT_ANNOTATED_CDS"/>
    <property type="molecule type" value="Genomic_DNA"/>
</dbReference>
<dbReference type="SUPFAM" id="SSF52540">
    <property type="entry name" value="P-loop containing nucleoside triphosphate hydrolases"/>
    <property type="match status" value="1"/>
</dbReference>
<feature type="region of interest" description="Disordered" evidence="8">
    <location>
        <begin position="109"/>
        <end position="133"/>
    </location>
</feature>
<dbReference type="SMART" id="SM00174">
    <property type="entry name" value="RHO"/>
    <property type="match status" value="1"/>
</dbReference>
<evidence type="ECO:0000256" key="1">
    <source>
        <dbReference type="ARBA" id="ARBA00004193"/>
    </source>
</evidence>
<dbReference type="GeneID" id="20196610"/>
<dbReference type="InterPro" id="IPR005225">
    <property type="entry name" value="Small_GTP-bd"/>
</dbReference>
<dbReference type="PROSITE" id="PS51421">
    <property type="entry name" value="RAS"/>
    <property type="match status" value="1"/>
</dbReference>
<name>T1EJ60_HELRO</name>
<evidence type="ECO:0000256" key="2">
    <source>
        <dbReference type="ARBA" id="ARBA00022475"/>
    </source>
</evidence>
<reference evidence="11" key="1">
    <citation type="submission" date="2012-12" db="EMBL/GenBank/DDBJ databases">
        <authorList>
            <person name="Hellsten U."/>
            <person name="Grimwood J."/>
            <person name="Chapman J.A."/>
            <person name="Shapiro H."/>
            <person name="Aerts A."/>
            <person name="Otillar R.P."/>
            <person name="Terry A.Y."/>
            <person name="Boore J.L."/>
            <person name="Simakov O."/>
            <person name="Marletaz F."/>
            <person name="Cho S.-J."/>
            <person name="Edsinger-Gonzales E."/>
            <person name="Havlak P."/>
            <person name="Kuo D.-H."/>
            <person name="Larsson T."/>
            <person name="Lv J."/>
            <person name="Arendt D."/>
            <person name="Savage R."/>
            <person name="Osoegawa K."/>
            <person name="de Jong P."/>
            <person name="Lindberg D.R."/>
            <person name="Seaver E.C."/>
            <person name="Weisblat D.A."/>
            <person name="Putnam N.H."/>
            <person name="Grigoriev I.V."/>
            <person name="Rokhsar D.S."/>
        </authorList>
    </citation>
    <scope>NUCLEOTIDE SEQUENCE</scope>
</reference>
<keyword evidence="3" id="KW-0488">Methylation</keyword>
<keyword evidence="4" id="KW-0547">Nucleotide-binding</keyword>
<dbReference type="PANTHER" id="PTHR46149">
    <property type="entry name" value="MIP08469P"/>
    <property type="match status" value="1"/>
</dbReference>
<dbReference type="Proteomes" id="UP000015101">
    <property type="component" value="Unassembled WGS sequence"/>
</dbReference>
<keyword evidence="6" id="KW-0449">Lipoprotein</keyword>
<dbReference type="GO" id="GO:0005886">
    <property type="term" value="C:plasma membrane"/>
    <property type="evidence" value="ECO:0007669"/>
    <property type="project" value="UniProtKB-SubCell"/>
</dbReference>
<dbReference type="OrthoDB" id="265044at2759"/>
<dbReference type="AlphaFoldDB" id="T1EJ60"/>
<evidence type="ECO:0008006" key="12">
    <source>
        <dbReference type="Google" id="ProtNLM"/>
    </source>
</evidence>
<keyword evidence="2" id="KW-1003">Cell membrane</keyword>
<dbReference type="EMBL" id="KB096900">
    <property type="protein sequence ID" value="ESO00657.1"/>
    <property type="molecule type" value="Genomic_DNA"/>
</dbReference>
<dbReference type="GO" id="GO:0005525">
    <property type="term" value="F:GTP binding"/>
    <property type="evidence" value="ECO:0007669"/>
    <property type="project" value="UniProtKB-KW"/>
</dbReference>
<keyword evidence="5" id="KW-0472">Membrane</keyword>
<dbReference type="STRING" id="6412.T1EJ60"/>
<dbReference type="GO" id="GO:0003924">
    <property type="term" value="F:GTPase activity"/>
    <property type="evidence" value="ECO:0007669"/>
    <property type="project" value="InterPro"/>
</dbReference>
<dbReference type="CTD" id="20196610"/>
<comment type="subcellular location">
    <subcellularLocation>
        <location evidence="1">Cell membrane</location>
        <topology evidence="1">Lipid-anchor</topology>
    </subcellularLocation>
</comment>
<dbReference type="InterPro" id="IPR027417">
    <property type="entry name" value="P-loop_NTPase"/>
</dbReference>
<evidence type="ECO:0000256" key="3">
    <source>
        <dbReference type="ARBA" id="ARBA00022481"/>
    </source>
</evidence>
<evidence type="ECO:0000313" key="10">
    <source>
        <dbReference type="EnsemblMetazoa" id="HelroP142525"/>
    </source>
</evidence>
<comment type="similarity">
    <text evidence="7">Belongs to the small GTPase superfamily. RasD family.</text>
</comment>